<name>A0A8T2QGD9_CERRI</name>
<reference evidence="1" key="1">
    <citation type="submission" date="2021-08" db="EMBL/GenBank/DDBJ databases">
        <title>WGS assembly of Ceratopteris richardii.</title>
        <authorList>
            <person name="Marchant D.B."/>
            <person name="Chen G."/>
            <person name="Jenkins J."/>
            <person name="Shu S."/>
            <person name="Leebens-Mack J."/>
            <person name="Grimwood J."/>
            <person name="Schmutz J."/>
            <person name="Soltis P."/>
            <person name="Soltis D."/>
            <person name="Chen Z.-H."/>
        </authorList>
    </citation>
    <scope>NUCLEOTIDE SEQUENCE</scope>
    <source>
        <strain evidence="1">Whitten #5841</strain>
        <tissue evidence="1">Leaf</tissue>
    </source>
</reference>
<protein>
    <submittedName>
        <fullName evidence="1">Uncharacterized protein</fullName>
    </submittedName>
</protein>
<accession>A0A8T2QGD9</accession>
<dbReference type="Proteomes" id="UP000825935">
    <property type="component" value="Chromosome 35"/>
</dbReference>
<organism evidence="1 2">
    <name type="scientific">Ceratopteris richardii</name>
    <name type="common">Triangle waterfern</name>
    <dbReference type="NCBI Taxonomy" id="49495"/>
    <lineage>
        <taxon>Eukaryota</taxon>
        <taxon>Viridiplantae</taxon>
        <taxon>Streptophyta</taxon>
        <taxon>Embryophyta</taxon>
        <taxon>Tracheophyta</taxon>
        <taxon>Polypodiopsida</taxon>
        <taxon>Polypodiidae</taxon>
        <taxon>Polypodiales</taxon>
        <taxon>Pteridineae</taxon>
        <taxon>Pteridaceae</taxon>
        <taxon>Parkerioideae</taxon>
        <taxon>Ceratopteris</taxon>
    </lineage>
</organism>
<comment type="caution">
    <text evidence="1">The sequence shown here is derived from an EMBL/GenBank/DDBJ whole genome shotgun (WGS) entry which is preliminary data.</text>
</comment>
<sequence>MKDNSSLLWLKIPLKKVLAYYKRMLFRKFCMQHGESRLLLYLVDYALPWGRQTLI</sequence>
<evidence type="ECO:0000313" key="2">
    <source>
        <dbReference type="Proteomes" id="UP000825935"/>
    </source>
</evidence>
<gene>
    <name evidence="1" type="ORF">KP509_35G019300</name>
</gene>
<dbReference type="AlphaFoldDB" id="A0A8T2QGD9"/>
<dbReference type="EMBL" id="CM035440">
    <property type="protein sequence ID" value="KAH7282211.1"/>
    <property type="molecule type" value="Genomic_DNA"/>
</dbReference>
<keyword evidence="2" id="KW-1185">Reference proteome</keyword>
<proteinExistence type="predicted"/>
<evidence type="ECO:0000313" key="1">
    <source>
        <dbReference type="EMBL" id="KAH7282211.1"/>
    </source>
</evidence>